<protein>
    <submittedName>
        <fullName evidence="1">Uncharacterized protein</fullName>
    </submittedName>
</protein>
<sequence>AVAYNPLTRVDVRRMYRLGVLNRTQILRAYGDIGYSPENAELMTQFTEKYENRDDEDTTTEYRDLTRSMIVSGYRENLIGKSRASSELMALDYSVEDAEFILSLEDARASESELKAELGFIGRAYVSGSMTREVMLDRLGKLNLDGDRMDYYQAKWDRDMVTKSTRPSVADWRRWYKMELITRETFEVEMTTEGYSLDYIELYAKEGVE</sequence>
<accession>A0A0F9KJ81</accession>
<comment type="caution">
    <text evidence="1">The sequence shown here is derived from an EMBL/GenBank/DDBJ whole genome shotgun (WGS) entry which is preliminary data.</text>
</comment>
<gene>
    <name evidence="1" type="ORF">LCGC14_1696570</name>
</gene>
<dbReference type="AlphaFoldDB" id="A0A0F9KJ81"/>
<name>A0A0F9KJ81_9ZZZZ</name>
<dbReference type="EMBL" id="LAZR01014919">
    <property type="protein sequence ID" value="KKM15385.1"/>
    <property type="molecule type" value="Genomic_DNA"/>
</dbReference>
<proteinExistence type="predicted"/>
<feature type="non-terminal residue" evidence="1">
    <location>
        <position position="1"/>
    </location>
</feature>
<organism evidence="1">
    <name type="scientific">marine sediment metagenome</name>
    <dbReference type="NCBI Taxonomy" id="412755"/>
    <lineage>
        <taxon>unclassified sequences</taxon>
        <taxon>metagenomes</taxon>
        <taxon>ecological metagenomes</taxon>
    </lineage>
</organism>
<evidence type="ECO:0000313" key="1">
    <source>
        <dbReference type="EMBL" id="KKM15385.1"/>
    </source>
</evidence>
<reference evidence="1" key="1">
    <citation type="journal article" date="2015" name="Nature">
        <title>Complex archaea that bridge the gap between prokaryotes and eukaryotes.</title>
        <authorList>
            <person name="Spang A."/>
            <person name="Saw J.H."/>
            <person name="Jorgensen S.L."/>
            <person name="Zaremba-Niedzwiedzka K."/>
            <person name="Martijn J."/>
            <person name="Lind A.E."/>
            <person name="van Eijk R."/>
            <person name="Schleper C."/>
            <person name="Guy L."/>
            <person name="Ettema T.J."/>
        </authorList>
    </citation>
    <scope>NUCLEOTIDE SEQUENCE</scope>
</reference>